<dbReference type="EMBL" id="KE344891">
    <property type="protein sequence ID" value="EXB84234.1"/>
    <property type="molecule type" value="Genomic_DNA"/>
</dbReference>
<dbReference type="InterPro" id="IPR036047">
    <property type="entry name" value="F-box-like_dom_sf"/>
</dbReference>
<dbReference type="GO" id="GO:0032436">
    <property type="term" value="P:positive regulation of proteasomal ubiquitin-dependent protein catabolic process"/>
    <property type="evidence" value="ECO:0007669"/>
    <property type="project" value="TreeGrafter"/>
</dbReference>
<dbReference type="OrthoDB" id="509497at2759"/>
<name>W9RDL8_9ROSA</name>
<dbReference type="eggNOG" id="ENOG502QT6J">
    <property type="taxonomic scope" value="Eukaryota"/>
</dbReference>
<dbReference type="GO" id="GO:0000209">
    <property type="term" value="P:protein polyubiquitination"/>
    <property type="evidence" value="ECO:0007669"/>
    <property type="project" value="TreeGrafter"/>
</dbReference>
<organism evidence="3 4">
    <name type="scientific">Morus notabilis</name>
    <dbReference type="NCBI Taxonomy" id="981085"/>
    <lineage>
        <taxon>Eukaryota</taxon>
        <taxon>Viridiplantae</taxon>
        <taxon>Streptophyta</taxon>
        <taxon>Embryophyta</taxon>
        <taxon>Tracheophyta</taxon>
        <taxon>Spermatophyta</taxon>
        <taxon>Magnoliopsida</taxon>
        <taxon>eudicotyledons</taxon>
        <taxon>Gunneridae</taxon>
        <taxon>Pentapetalae</taxon>
        <taxon>rosids</taxon>
        <taxon>fabids</taxon>
        <taxon>Rosales</taxon>
        <taxon>Moraceae</taxon>
        <taxon>Moreae</taxon>
        <taxon>Morus</taxon>
    </lineage>
</organism>
<dbReference type="Pfam" id="PF10442">
    <property type="entry name" value="FIST_C"/>
    <property type="match status" value="1"/>
</dbReference>
<dbReference type="SUPFAM" id="SSF81383">
    <property type="entry name" value="F-box domain"/>
    <property type="match status" value="1"/>
</dbReference>
<feature type="domain" description="F-box" evidence="1">
    <location>
        <begin position="28"/>
        <end position="68"/>
    </location>
</feature>
<evidence type="ECO:0000259" key="2">
    <source>
        <dbReference type="SMART" id="SM01204"/>
    </source>
</evidence>
<dbReference type="InterPro" id="IPR019494">
    <property type="entry name" value="FIST_C"/>
</dbReference>
<dbReference type="SMART" id="SM00256">
    <property type="entry name" value="FBOX"/>
    <property type="match status" value="1"/>
</dbReference>
<evidence type="ECO:0000259" key="1">
    <source>
        <dbReference type="SMART" id="SM00256"/>
    </source>
</evidence>
<dbReference type="InterPro" id="IPR001810">
    <property type="entry name" value="F-box_dom"/>
</dbReference>
<feature type="domain" description="FIST C-domain" evidence="2">
    <location>
        <begin position="367"/>
        <end position="517"/>
    </location>
</feature>
<dbReference type="SMART" id="SM01204">
    <property type="entry name" value="FIST_C"/>
    <property type="match status" value="1"/>
</dbReference>
<dbReference type="AlphaFoldDB" id="W9RDL8"/>
<protein>
    <submittedName>
        <fullName evidence="3">F-box/LRR-repeat protein</fullName>
    </submittedName>
</protein>
<dbReference type="Pfam" id="PF00646">
    <property type="entry name" value="F-box"/>
    <property type="match status" value="1"/>
</dbReference>
<reference evidence="4" key="1">
    <citation type="submission" date="2013-01" db="EMBL/GenBank/DDBJ databases">
        <title>Draft Genome Sequence of a Mulberry Tree, Morus notabilis C.K. Schneid.</title>
        <authorList>
            <person name="He N."/>
            <person name="Zhao S."/>
        </authorList>
    </citation>
    <scope>NUCLEOTIDE SEQUENCE</scope>
</reference>
<keyword evidence="4" id="KW-1185">Reference proteome</keyword>
<dbReference type="PANTHER" id="PTHR14939">
    <property type="entry name" value="F-BOX ONLY PROTEIN 22"/>
    <property type="match status" value="1"/>
</dbReference>
<dbReference type="Proteomes" id="UP000030645">
    <property type="component" value="Unassembled WGS sequence"/>
</dbReference>
<evidence type="ECO:0000313" key="3">
    <source>
        <dbReference type="EMBL" id="EXB84234.1"/>
    </source>
</evidence>
<dbReference type="Gene3D" id="1.20.1280.50">
    <property type="match status" value="1"/>
</dbReference>
<gene>
    <name evidence="3" type="ORF">L484_006830</name>
</gene>
<dbReference type="STRING" id="981085.W9RDL8"/>
<dbReference type="KEGG" id="mnt:21390247"/>
<evidence type="ECO:0000313" key="4">
    <source>
        <dbReference type="Proteomes" id="UP000030645"/>
    </source>
</evidence>
<accession>W9RDL8</accession>
<sequence>MDDPSRPSSSSSSRNDTKMVKTTGFSLLTDDLLHNILARLPAPSFASAACVSKSWNRVSSQVLSRPKLASALSLDPSPQVAVREVIDKVLTDPIRPDFAIASVGSGFRLYDIFKLISKKLGTKTPIIISTANGIIGRDALTDELKEVKWTSFSGDLSDDDGSITSEDENFGIVLTVGFVPGLKVDVIPLLRSTKVDVLRNADTSEIFYVAQEPRDALVEKFVMDIRDYTDSVSGCKSPVGIILFGMAQEGLVNMKPILNILDYAMPEETVIVGDERGRFLYKTANKSRNFCGSAKFFTDAVALTFARDRNNTHGIGNIRFHVALSNGVSAIGPTYRAASVRVNCSDHSTWLTAKIEGQRAILDGQRIMNDINVALEDHVDSSDLYIGVTKRQNCSIGSERPRSITSLSFYGVVGGDDEYLYVNGLGIRTGDRFQFYRSDPDTALNSIGRVSLDLKNFKFNESRKNISHEVFGGFIFSCYGRGDTFFTREDVDSSPFVKNFPGVPFAGIFCGGEIGRSSSSLTEEGHKENVPSCCLHVYSTVYLVMSYTSPPLGY</sequence>
<dbReference type="PANTHER" id="PTHR14939:SF5">
    <property type="entry name" value="F-BOX ONLY PROTEIN 22"/>
    <property type="match status" value="1"/>
</dbReference>
<proteinExistence type="predicted"/>